<dbReference type="EMBL" id="JRZE01000003">
    <property type="protein sequence ID" value="KHF44865.1"/>
    <property type="molecule type" value="Genomic_DNA"/>
</dbReference>
<protein>
    <submittedName>
        <fullName evidence="2">Uncharacterized protein</fullName>
    </submittedName>
</protein>
<name>A0A837DCC7_9PSEU</name>
<evidence type="ECO:0000313" key="2">
    <source>
        <dbReference type="EMBL" id="KHF44865.1"/>
    </source>
</evidence>
<organism evidence="2 3">
    <name type="scientific">Saccharomonospora viridis</name>
    <dbReference type="NCBI Taxonomy" id="1852"/>
    <lineage>
        <taxon>Bacteria</taxon>
        <taxon>Bacillati</taxon>
        <taxon>Actinomycetota</taxon>
        <taxon>Actinomycetes</taxon>
        <taxon>Pseudonocardiales</taxon>
        <taxon>Pseudonocardiaceae</taxon>
        <taxon>Saccharomonospora</taxon>
    </lineage>
</organism>
<evidence type="ECO:0000256" key="1">
    <source>
        <dbReference type="SAM" id="MobiDB-lite"/>
    </source>
</evidence>
<accession>A0A837DCC7</accession>
<evidence type="ECO:0000313" key="3">
    <source>
        <dbReference type="Proteomes" id="UP000030848"/>
    </source>
</evidence>
<proteinExistence type="predicted"/>
<dbReference type="AlphaFoldDB" id="A0A837DCC7"/>
<reference evidence="2 3" key="1">
    <citation type="submission" date="2014-10" db="EMBL/GenBank/DDBJ databases">
        <title>Genome sequence of Micropolyspora internatus JCM3315.</title>
        <authorList>
            <person name="Shin S.-K."/>
            <person name="Yi H."/>
        </authorList>
    </citation>
    <scope>NUCLEOTIDE SEQUENCE [LARGE SCALE GENOMIC DNA]</scope>
    <source>
        <strain evidence="2 3">JCM 3315</strain>
    </source>
</reference>
<sequence length="77" mass="8478">MLGEPGRLRAHAFTRGRFAGFGLLWCGSRCRFTGHETSVLQMKSLHAGSRPVRYRPTRTADALPVNRAVPGRQPTSA</sequence>
<dbReference type="Proteomes" id="UP000030848">
    <property type="component" value="Unassembled WGS sequence"/>
</dbReference>
<feature type="region of interest" description="Disordered" evidence="1">
    <location>
        <begin position="49"/>
        <end position="77"/>
    </location>
</feature>
<comment type="caution">
    <text evidence="2">The sequence shown here is derived from an EMBL/GenBank/DDBJ whole genome shotgun (WGS) entry which is preliminary data.</text>
</comment>
<gene>
    <name evidence="2" type="ORF">MINT15_17470</name>
</gene>